<feature type="compositionally biased region" description="Polar residues" evidence="1">
    <location>
        <begin position="20"/>
        <end position="32"/>
    </location>
</feature>
<sequence>MPHRTAGCGKSSLRPLMAGSSPSLPDGSNPSAAIVQSASDVQCSRLLKTTKKWESRLYSDEAARPCLTSS</sequence>
<keyword evidence="2" id="KW-0255">Endonuclease</keyword>
<organism evidence="2">
    <name type="scientific">Enterobacter cloacae</name>
    <dbReference type="NCBI Taxonomy" id="550"/>
    <lineage>
        <taxon>Bacteria</taxon>
        <taxon>Pseudomonadati</taxon>
        <taxon>Pseudomonadota</taxon>
        <taxon>Gammaproteobacteria</taxon>
        <taxon>Enterobacterales</taxon>
        <taxon>Enterobacteriaceae</taxon>
        <taxon>Enterobacter</taxon>
        <taxon>Enterobacter cloacae complex</taxon>
    </lineage>
</organism>
<evidence type="ECO:0000256" key="1">
    <source>
        <dbReference type="SAM" id="MobiDB-lite"/>
    </source>
</evidence>
<name>A0A2L1KQL2_ENTCL</name>
<keyword evidence="2" id="KW-0540">Nuclease</keyword>
<dbReference type="GO" id="GO:0004519">
    <property type="term" value="F:endonuclease activity"/>
    <property type="evidence" value="ECO:0007669"/>
    <property type="project" value="UniProtKB-KW"/>
</dbReference>
<accession>A0A2L1KQL2</accession>
<dbReference type="EMBL" id="MF344583">
    <property type="protein sequence ID" value="AVE24747.1"/>
    <property type="molecule type" value="Genomic_DNA"/>
</dbReference>
<dbReference type="AlphaFoldDB" id="A0A2L1KQL2"/>
<proteinExistence type="predicted"/>
<keyword evidence="2" id="KW-0378">Hydrolase</keyword>
<evidence type="ECO:0000313" key="2">
    <source>
        <dbReference type="EMBL" id="AVE24747.1"/>
    </source>
</evidence>
<feature type="region of interest" description="Disordered" evidence="1">
    <location>
        <begin position="1"/>
        <end position="32"/>
    </location>
</feature>
<reference evidence="2" key="1">
    <citation type="submission" date="2017-06" db="EMBL/GenBank/DDBJ databases">
        <title>Complete sequence of pN1863-HI2.</title>
        <authorList>
            <person name="Jiang X."/>
            <person name="Feng J."/>
            <person name="Zeng L."/>
            <person name="Zhang D."/>
            <person name="Zhan Z."/>
            <person name="Zhao Y."/>
            <person name="Luo W."/>
            <person name="Zhou D."/>
        </authorList>
    </citation>
    <scope>NUCLEOTIDE SEQUENCE</scope>
    <source>
        <strain evidence="2">N1863</strain>
        <plasmid evidence="2">pN1863-HI2</plasmid>
    </source>
</reference>
<keyword evidence="2" id="KW-0614">Plasmid</keyword>
<geneLocation type="plasmid" evidence="2">
    <name>pN1863-HI2</name>
</geneLocation>
<protein>
    <submittedName>
        <fullName evidence="2">BsuBI-PstI family restriction endonuclease (PF06616)</fullName>
    </submittedName>
</protein>